<keyword evidence="2 7" id="KW-0813">Transport</keyword>
<dbReference type="GO" id="GO:0055085">
    <property type="term" value="P:transmembrane transport"/>
    <property type="evidence" value="ECO:0007669"/>
    <property type="project" value="InterPro"/>
</dbReference>
<dbReference type="Proteomes" id="UP000248916">
    <property type="component" value="Unassembled WGS sequence"/>
</dbReference>
<feature type="transmembrane region" description="Helical" evidence="7">
    <location>
        <begin position="138"/>
        <end position="160"/>
    </location>
</feature>
<dbReference type="PANTHER" id="PTHR32243">
    <property type="entry name" value="MALTOSE TRANSPORT SYSTEM PERMEASE-RELATED"/>
    <property type="match status" value="1"/>
</dbReference>
<organism evidence="9 10">
    <name type="scientific">Palleronia aestuarii</name>
    <dbReference type="NCBI Taxonomy" id="568105"/>
    <lineage>
        <taxon>Bacteria</taxon>
        <taxon>Pseudomonadati</taxon>
        <taxon>Pseudomonadota</taxon>
        <taxon>Alphaproteobacteria</taxon>
        <taxon>Rhodobacterales</taxon>
        <taxon>Roseobacteraceae</taxon>
        <taxon>Palleronia</taxon>
    </lineage>
</organism>
<evidence type="ECO:0000313" key="9">
    <source>
        <dbReference type="EMBL" id="PZX11716.1"/>
    </source>
</evidence>
<evidence type="ECO:0000256" key="4">
    <source>
        <dbReference type="ARBA" id="ARBA00022692"/>
    </source>
</evidence>
<dbReference type="GO" id="GO:0005886">
    <property type="term" value="C:plasma membrane"/>
    <property type="evidence" value="ECO:0007669"/>
    <property type="project" value="UniProtKB-SubCell"/>
</dbReference>
<reference evidence="9 10" key="1">
    <citation type="submission" date="2018-06" db="EMBL/GenBank/DDBJ databases">
        <title>Genomic Encyclopedia of Archaeal and Bacterial Type Strains, Phase II (KMG-II): from individual species to whole genera.</title>
        <authorList>
            <person name="Goeker M."/>
        </authorList>
    </citation>
    <scope>NUCLEOTIDE SEQUENCE [LARGE SCALE GENOMIC DNA]</scope>
    <source>
        <strain evidence="9 10">DSM 22009</strain>
    </source>
</reference>
<comment type="subcellular location">
    <subcellularLocation>
        <location evidence="1 7">Cell membrane</location>
        <topology evidence="1 7">Multi-pass membrane protein</topology>
    </subcellularLocation>
</comment>
<comment type="similarity">
    <text evidence="7">Belongs to the binding-protein-dependent transport system permease family.</text>
</comment>
<dbReference type="EMBL" id="QKZL01000030">
    <property type="protein sequence ID" value="PZX11716.1"/>
    <property type="molecule type" value="Genomic_DNA"/>
</dbReference>
<feature type="transmembrane region" description="Helical" evidence="7">
    <location>
        <begin position="103"/>
        <end position="126"/>
    </location>
</feature>
<accession>A0A2W7NF05</accession>
<dbReference type="InterPro" id="IPR000515">
    <property type="entry name" value="MetI-like"/>
</dbReference>
<evidence type="ECO:0000256" key="6">
    <source>
        <dbReference type="ARBA" id="ARBA00023136"/>
    </source>
</evidence>
<sequence length="276" mass="29239">MKRASDILRILVFLAAALILNFPVIATLVTSLKSNAEIARNPGLWVEAPTLGNYAAIFDAAGRFDVWTFLNSSLVAAAIGTILPIIVCFPAAWVMARRGVGAAILFPATVNLRTLPLIVFAIPLYIMYQSLGLLDTRLGLGLILAVVNLPIALLILVNTIRDLPVDLEEAARMDGASLPTLLLRIVLPLCRPGLVTVFILGFITAWNEFLFGLMLTTRDAVPITVGASFFFASGGGGVEWGVAAAIIVIAAAPPVVLGLFMYRHIGGSMTTGAVKG</sequence>
<keyword evidence="10" id="KW-1185">Reference proteome</keyword>
<evidence type="ECO:0000256" key="5">
    <source>
        <dbReference type="ARBA" id="ARBA00022989"/>
    </source>
</evidence>
<feature type="domain" description="ABC transmembrane type-1" evidence="8">
    <location>
        <begin position="70"/>
        <end position="261"/>
    </location>
</feature>
<dbReference type="InterPro" id="IPR035906">
    <property type="entry name" value="MetI-like_sf"/>
</dbReference>
<keyword evidence="5 7" id="KW-1133">Transmembrane helix</keyword>
<dbReference type="RefSeq" id="WP_111538898.1">
    <property type="nucleotide sequence ID" value="NZ_QKZL01000030.1"/>
</dbReference>
<feature type="transmembrane region" description="Helical" evidence="7">
    <location>
        <begin position="181"/>
        <end position="206"/>
    </location>
</feature>
<comment type="caution">
    <text evidence="9">The sequence shown here is derived from an EMBL/GenBank/DDBJ whole genome shotgun (WGS) entry which is preliminary data.</text>
</comment>
<proteinExistence type="inferred from homology"/>
<dbReference type="CDD" id="cd06261">
    <property type="entry name" value="TM_PBP2"/>
    <property type="match status" value="1"/>
</dbReference>
<evidence type="ECO:0000256" key="7">
    <source>
        <dbReference type="RuleBase" id="RU363032"/>
    </source>
</evidence>
<dbReference type="OrthoDB" id="9809103at2"/>
<dbReference type="PROSITE" id="PS50928">
    <property type="entry name" value="ABC_TM1"/>
    <property type="match status" value="1"/>
</dbReference>
<protein>
    <submittedName>
        <fullName evidence="9">Multiple sugar transport system permease protein</fullName>
    </submittedName>
</protein>
<evidence type="ECO:0000313" key="10">
    <source>
        <dbReference type="Proteomes" id="UP000248916"/>
    </source>
</evidence>
<keyword evidence="9" id="KW-0762">Sugar transport</keyword>
<dbReference type="InterPro" id="IPR050901">
    <property type="entry name" value="BP-dep_ABC_trans_perm"/>
</dbReference>
<evidence type="ECO:0000256" key="3">
    <source>
        <dbReference type="ARBA" id="ARBA00022475"/>
    </source>
</evidence>
<dbReference type="AlphaFoldDB" id="A0A2W7NF05"/>
<keyword evidence="4 7" id="KW-0812">Transmembrane</keyword>
<dbReference type="SUPFAM" id="SSF161098">
    <property type="entry name" value="MetI-like"/>
    <property type="match status" value="1"/>
</dbReference>
<gene>
    <name evidence="9" type="ORF">LX81_03894</name>
</gene>
<name>A0A2W7NF05_9RHOB</name>
<evidence type="ECO:0000256" key="2">
    <source>
        <dbReference type="ARBA" id="ARBA00022448"/>
    </source>
</evidence>
<keyword evidence="6 7" id="KW-0472">Membrane</keyword>
<dbReference type="Gene3D" id="1.10.3720.10">
    <property type="entry name" value="MetI-like"/>
    <property type="match status" value="1"/>
</dbReference>
<feature type="transmembrane region" description="Helical" evidence="7">
    <location>
        <begin position="74"/>
        <end position="96"/>
    </location>
</feature>
<dbReference type="Pfam" id="PF00528">
    <property type="entry name" value="BPD_transp_1"/>
    <property type="match status" value="1"/>
</dbReference>
<feature type="transmembrane region" description="Helical" evidence="7">
    <location>
        <begin position="240"/>
        <end position="262"/>
    </location>
</feature>
<evidence type="ECO:0000259" key="8">
    <source>
        <dbReference type="PROSITE" id="PS50928"/>
    </source>
</evidence>
<evidence type="ECO:0000256" key="1">
    <source>
        <dbReference type="ARBA" id="ARBA00004651"/>
    </source>
</evidence>
<dbReference type="PANTHER" id="PTHR32243:SF18">
    <property type="entry name" value="INNER MEMBRANE ABC TRANSPORTER PERMEASE PROTEIN YCJP"/>
    <property type="match status" value="1"/>
</dbReference>
<keyword evidence="3" id="KW-1003">Cell membrane</keyword>